<keyword evidence="2" id="KW-1185">Reference proteome</keyword>
<evidence type="ECO:0000313" key="1">
    <source>
        <dbReference type="EMBL" id="CAD7240539.1"/>
    </source>
</evidence>
<evidence type="ECO:0008006" key="3">
    <source>
        <dbReference type="Google" id="ProtNLM"/>
    </source>
</evidence>
<organism evidence="1">
    <name type="scientific">Darwinula stevensoni</name>
    <dbReference type="NCBI Taxonomy" id="69355"/>
    <lineage>
        <taxon>Eukaryota</taxon>
        <taxon>Metazoa</taxon>
        <taxon>Ecdysozoa</taxon>
        <taxon>Arthropoda</taxon>
        <taxon>Crustacea</taxon>
        <taxon>Oligostraca</taxon>
        <taxon>Ostracoda</taxon>
        <taxon>Podocopa</taxon>
        <taxon>Podocopida</taxon>
        <taxon>Darwinulocopina</taxon>
        <taxon>Darwinuloidea</taxon>
        <taxon>Darwinulidae</taxon>
        <taxon>Darwinula</taxon>
    </lineage>
</organism>
<dbReference type="EMBL" id="CAJPEV010000040">
    <property type="protein sequence ID" value="CAG0879383.1"/>
    <property type="molecule type" value="Genomic_DNA"/>
</dbReference>
<protein>
    <recommendedName>
        <fullName evidence="3">Histidine triad nucleotide binding protein 3</fullName>
    </recommendedName>
</protein>
<dbReference type="Pfam" id="PF11969">
    <property type="entry name" value="DcpS_C"/>
    <property type="match status" value="1"/>
</dbReference>
<dbReference type="InterPro" id="IPR036265">
    <property type="entry name" value="HIT-like_sf"/>
</dbReference>
<dbReference type="AlphaFoldDB" id="A0A7R8X4T3"/>
<dbReference type="OrthoDB" id="1915375at2759"/>
<sequence>MKQGFHWPPFHSVAHLHLHIISPKAPMSWLSRMIFRDSSPCQTERYGKLKLGMNVTTERLS</sequence>
<dbReference type="Proteomes" id="UP000677054">
    <property type="component" value="Unassembled WGS sequence"/>
</dbReference>
<dbReference type="SUPFAM" id="SSF54197">
    <property type="entry name" value="HIT-like"/>
    <property type="match status" value="1"/>
</dbReference>
<evidence type="ECO:0000313" key="2">
    <source>
        <dbReference type="Proteomes" id="UP000677054"/>
    </source>
</evidence>
<dbReference type="EMBL" id="LR899557">
    <property type="protein sequence ID" value="CAD7240539.1"/>
    <property type="molecule type" value="Genomic_DNA"/>
</dbReference>
<reference evidence="1" key="1">
    <citation type="submission" date="2020-11" db="EMBL/GenBank/DDBJ databases">
        <authorList>
            <person name="Tran Van P."/>
        </authorList>
    </citation>
    <scope>NUCLEOTIDE SEQUENCE</scope>
</reference>
<gene>
    <name evidence="1" type="ORF">DSTB1V02_LOCUS560</name>
</gene>
<proteinExistence type="predicted"/>
<name>A0A7R8X4T3_9CRUS</name>
<accession>A0A7R8X4T3</accession>